<accession>A0ABC8TU88</accession>
<dbReference type="AlphaFoldDB" id="A0ABC8TU88"/>
<proteinExistence type="predicted"/>
<reference evidence="1 2" key="1">
    <citation type="submission" date="2024-02" db="EMBL/GenBank/DDBJ databases">
        <authorList>
            <person name="Vignale AGUSTIN F."/>
            <person name="Sosa J E."/>
            <person name="Modenutti C."/>
        </authorList>
    </citation>
    <scope>NUCLEOTIDE SEQUENCE [LARGE SCALE GENOMIC DNA]</scope>
</reference>
<keyword evidence="2" id="KW-1185">Reference proteome</keyword>
<gene>
    <name evidence="1" type="ORF">ILEXP_LOCUS42792</name>
</gene>
<name>A0ABC8TU88_9AQUA</name>
<dbReference type="EMBL" id="CAUOFW020006168">
    <property type="protein sequence ID" value="CAK9173045.1"/>
    <property type="molecule type" value="Genomic_DNA"/>
</dbReference>
<evidence type="ECO:0000313" key="2">
    <source>
        <dbReference type="Proteomes" id="UP001642360"/>
    </source>
</evidence>
<comment type="caution">
    <text evidence="1">The sequence shown here is derived from an EMBL/GenBank/DDBJ whole genome shotgun (WGS) entry which is preliminary data.</text>
</comment>
<evidence type="ECO:0000313" key="1">
    <source>
        <dbReference type="EMBL" id="CAK9173045.1"/>
    </source>
</evidence>
<protein>
    <submittedName>
        <fullName evidence="1">Uncharacterized protein</fullName>
    </submittedName>
</protein>
<sequence>MEYSQQPISLSSRMSSVVIALLDDRGGSGPVSSLVLSMAIQISVAEVSSSLHIFMTGYSSSH</sequence>
<organism evidence="1 2">
    <name type="scientific">Ilex paraguariensis</name>
    <name type="common">yerba mate</name>
    <dbReference type="NCBI Taxonomy" id="185542"/>
    <lineage>
        <taxon>Eukaryota</taxon>
        <taxon>Viridiplantae</taxon>
        <taxon>Streptophyta</taxon>
        <taxon>Embryophyta</taxon>
        <taxon>Tracheophyta</taxon>
        <taxon>Spermatophyta</taxon>
        <taxon>Magnoliopsida</taxon>
        <taxon>eudicotyledons</taxon>
        <taxon>Gunneridae</taxon>
        <taxon>Pentapetalae</taxon>
        <taxon>asterids</taxon>
        <taxon>campanulids</taxon>
        <taxon>Aquifoliales</taxon>
        <taxon>Aquifoliaceae</taxon>
        <taxon>Ilex</taxon>
    </lineage>
</organism>
<dbReference type="Proteomes" id="UP001642360">
    <property type="component" value="Unassembled WGS sequence"/>
</dbReference>